<feature type="transmembrane region" description="Helical" evidence="7">
    <location>
        <begin position="71"/>
        <end position="95"/>
    </location>
</feature>
<comment type="caution">
    <text evidence="9">The sequence shown here is derived from an EMBL/GenBank/DDBJ whole genome shotgun (WGS) entry which is preliminary data.</text>
</comment>
<evidence type="ECO:0000256" key="4">
    <source>
        <dbReference type="ARBA" id="ARBA00022692"/>
    </source>
</evidence>
<dbReference type="PROSITE" id="PS50928">
    <property type="entry name" value="ABC_TM1"/>
    <property type="match status" value="1"/>
</dbReference>
<organism evidence="9 10">
    <name type="scientific">Paenibacillus helianthi</name>
    <dbReference type="NCBI Taxonomy" id="1349432"/>
    <lineage>
        <taxon>Bacteria</taxon>
        <taxon>Bacillati</taxon>
        <taxon>Bacillota</taxon>
        <taxon>Bacilli</taxon>
        <taxon>Bacillales</taxon>
        <taxon>Paenibacillaceae</taxon>
        <taxon>Paenibacillus</taxon>
    </lineage>
</organism>
<comment type="subcellular location">
    <subcellularLocation>
        <location evidence="1 7">Cell membrane</location>
        <topology evidence="1 7">Multi-pass membrane protein</topology>
    </subcellularLocation>
</comment>
<evidence type="ECO:0000313" key="9">
    <source>
        <dbReference type="EMBL" id="OKP80758.1"/>
    </source>
</evidence>
<evidence type="ECO:0000313" key="10">
    <source>
        <dbReference type="Proteomes" id="UP000186058"/>
    </source>
</evidence>
<feature type="transmembrane region" description="Helical" evidence="7">
    <location>
        <begin position="261"/>
        <end position="281"/>
    </location>
</feature>
<protein>
    <submittedName>
        <fullName evidence="9">Sugar ABC transporter permease</fullName>
    </submittedName>
</protein>
<evidence type="ECO:0000256" key="7">
    <source>
        <dbReference type="RuleBase" id="RU363032"/>
    </source>
</evidence>
<dbReference type="Pfam" id="PF00528">
    <property type="entry name" value="BPD_transp_1"/>
    <property type="match status" value="1"/>
</dbReference>
<evidence type="ECO:0000256" key="2">
    <source>
        <dbReference type="ARBA" id="ARBA00022448"/>
    </source>
</evidence>
<feature type="transmembrane region" description="Helical" evidence="7">
    <location>
        <begin position="12"/>
        <end position="32"/>
    </location>
</feature>
<name>A0ABX3EG17_9BACL</name>
<dbReference type="PANTHER" id="PTHR43744:SF9">
    <property type="entry name" value="POLYGALACTURONAN_RHAMNOGALACTURONAN TRANSPORT SYSTEM PERMEASE PROTEIN YTCP"/>
    <property type="match status" value="1"/>
</dbReference>
<dbReference type="SUPFAM" id="SSF161098">
    <property type="entry name" value="MetI-like"/>
    <property type="match status" value="1"/>
</dbReference>
<evidence type="ECO:0000256" key="3">
    <source>
        <dbReference type="ARBA" id="ARBA00022475"/>
    </source>
</evidence>
<evidence type="ECO:0000256" key="6">
    <source>
        <dbReference type="ARBA" id="ARBA00023136"/>
    </source>
</evidence>
<accession>A0ABX3EG17</accession>
<dbReference type="Proteomes" id="UP000186058">
    <property type="component" value="Unassembled WGS sequence"/>
</dbReference>
<keyword evidence="3" id="KW-1003">Cell membrane</keyword>
<keyword evidence="4 7" id="KW-0812">Transmembrane</keyword>
<evidence type="ECO:0000259" key="8">
    <source>
        <dbReference type="PROSITE" id="PS50928"/>
    </source>
</evidence>
<comment type="similarity">
    <text evidence="7">Belongs to the binding-protein-dependent transport system permease family.</text>
</comment>
<dbReference type="Gene3D" id="1.10.3720.10">
    <property type="entry name" value="MetI-like"/>
    <property type="match status" value="1"/>
</dbReference>
<keyword evidence="5 7" id="KW-1133">Transmembrane helix</keyword>
<reference evidence="9 10" key="1">
    <citation type="submission" date="2016-03" db="EMBL/GenBank/DDBJ databases">
        <authorList>
            <person name="Sant'Anna F.H."/>
            <person name="Ambrosini A."/>
            <person name="Souza R."/>
            <person name="Bach E."/>
            <person name="Fernandes G."/>
            <person name="Balsanelli E."/>
            <person name="Baura V.A."/>
            <person name="Souza E.M."/>
            <person name="Passaglia L."/>
        </authorList>
    </citation>
    <scope>NUCLEOTIDE SEQUENCE [LARGE SCALE GENOMIC DNA]</scope>
    <source>
        <strain evidence="9 10">P26E</strain>
    </source>
</reference>
<dbReference type="InterPro" id="IPR000515">
    <property type="entry name" value="MetI-like"/>
</dbReference>
<keyword evidence="10" id="KW-1185">Reference proteome</keyword>
<keyword evidence="6 7" id="KW-0472">Membrane</keyword>
<gene>
    <name evidence="9" type="ORF">A3844_27140</name>
</gene>
<proteinExistence type="inferred from homology"/>
<dbReference type="RefSeq" id="WP_074109140.1">
    <property type="nucleotide sequence ID" value="NZ_LVWI01000081.1"/>
</dbReference>
<dbReference type="EMBL" id="LVWI01000081">
    <property type="protein sequence ID" value="OKP80758.1"/>
    <property type="molecule type" value="Genomic_DNA"/>
</dbReference>
<sequence length="296" mass="32995">MYRENRLWQWGSHIVLLLLSLACVGPFLLLFISSITDEQSIIQNGYSFFPKEISFAAYEYIWQQSSLIFNAYGITIFVTVFGTAASLLITSMLAYPLSRRDLPGGNIVAFLLFFTLLFNGGLAPTYIIYTQLFHIKNTLAALIVPGLLMNGFSVMMMRGFFMTTVPSSVLESASIDGATEFTIYRKIVLPLSLPILAVVGLLQGLMYWNDWFNGLIYLTNPKLYSLQTVMNQLMSNIQFLANNSKVSSLASGSMQELPSEAFRMAIAVISIAPIMIAYPFFQKYFVKGLAFGAVKG</sequence>
<feature type="domain" description="ABC transmembrane type-1" evidence="8">
    <location>
        <begin position="72"/>
        <end position="281"/>
    </location>
</feature>
<evidence type="ECO:0000256" key="1">
    <source>
        <dbReference type="ARBA" id="ARBA00004651"/>
    </source>
</evidence>
<feature type="transmembrane region" description="Helical" evidence="7">
    <location>
        <begin position="187"/>
        <end position="208"/>
    </location>
</feature>
<dbReference type="PANTHER" id="PTHR43744">
    <property type="entry name" value="ABC TRANSPORTER PERMEASE PROTEIN MG189-RELATED-RELATED"/>
    <property type="match status" value="1"/>
</dbReference>
<dbReference type="PROSITE" id="PS51257">
    <property type="entry name" value="PROKAR_LIPOPROTEIN"/>
    <property type="match status" value="1"/>
</dbReference>
<dbReference type="InterPro" id="IPR035906">
    <property type="entry name" value="MetI-like_sf"/>
</dbReference>
<evidence type="ECO:0000256" key="5">
    <source>
        <dbReference type="ARBA" id="ARBA00022989"/>
    </source>
</evidence>
<keyword evidence="2 7" id="KW-0813">Transport</keyword>
<feature type="transmembrane region" description="Helical" evidence="7">
    <location>
        <begin position="139"/>
        <end position="161"/>
    </location>
</feature>
<feature type="transmembrane region" description="Helical" evidence="7">
    <location>
        <begin position="107"/>
        <end position="127"/>
    </location>
</feature>
<dbReference type="CDD" id="cd06261">
    <property type="entry name" value="TM_PBP2"/>
    <property type="match status" value="1"/>
</dbReference>